<feature type="compositionally biased region" description="Basic and acidic residues" evidence="1">
    <location>
        <begin position="324"/>
        <end position="342"/>
    </location>
</feature>
<dbReference type="Proteomes" id="UP000585474">
    <property type="component" value="Unassembled WGS sequence"/>
</dbReference>
<organism evidence="2 3">
    <name type="scientific">Actinidia rufa</name>
    <dbReference type="NCBI Taxonomy" id="165716"/>
    <lineage>
        <taxon>Eukaryota</taxon>
        <taxon>Viridiplantae</taxon>
        <taxon>Streptophyta</taxon>
        <taxon>Embryophyta</taxon>
        <taxon>Tracheophyta</taxon>
        <taxon>Spermatophyta</taxon>
        <taxon>Magnoliopsida</taxon>
        <taxon>eudicotyledons</taxon>
        <taxon>Gunneridae</taxon>
        <taxon>Pentapetalae</taxon>
        <taxon>asterids</taxon>
        <taxon>Ericales</taxon>
        <taxon>Actinidiaceae</taxon>
        <taxon>Actinidia</taxon>
    </lineage>
</organism>
<feature type="region of interest" description="Disordered" evidence="1">
    <location>
        <begin position="315"/>
        <end position="358"/>
    </location>
</feature>
<sequence>MSPASEPKRASVRGSFAVNLSSARFMNLSFSITCQSIATLSPHQAERLRQVRLPPMRIREWVAQRRTTSLKELSEVLSENTRIIQALDLNDQASTLFGSFDLSSSSREVEVGEEVNKGEVAYPEASTLFGSFDLSSSSREVEVGEEVNKGEVAYPEGDSACTLLPYEAPEFWSPEFVDAELGAKDLAAEDQKIAANLLIMQHMHRVMANRDRIYKHSFELKKAQKKANTTESELKKAKAAMAYKVKKREASYDLAAKSLIEIDAAKANMNAALLKELNTSAKHPAWNVVAPEVEVPDPPEPYSPILLLDFNEEEYANQPAEDGADGRGIRDFEEAKKLRDEIETSGAGGEDQDIPPEV</sequence>
<comment type="caution">
    <text evidence="2">The sequence shown here is derived from an EMBL/GenBank/DDBJ whole genome shotgun (WGS) entry which is preliminary data.</text>
</comment>
<accession>A0A7J0EC10</accession>
<gene>
    <name evidence="2" type="ORF">Acr_02g0014270</name>
</gene>
<name>A0A7J0EC10_9ERIC</name>
<evidence type="ECO:0000313" key="3">
    <source>
        <dbReference type="Proteomes" id="UP000585474"/>
    </source>
</evidence>
<reference evidence="2 3" key="1">
    <citation type="submission" date="2019-07" db="EMBL/GenBank/DDBJ databases">
        <title>De Novo Assembly of kiwifruit Actinidia rufa.</title>
        <authorList>
            <person name="Sugita-Konishi S."/>
            <person name="Sato K."/>
            <person name="Mori E."/>
            <person name="Abe Y."/>
            <person name="Kisaki G."/>
            <person name="Hamano K."/>
            <person name="Suezawa K."/>
            <person name="Otani M."/>
            <person name="Fukuda T."/>
            <person name="Manabe T."/>
            <person name="Gomi K."/>
            <person name="Tabuchi M."/>
            <person name="Akimitsu K."/>
            <person name="Kataoka I."/>
        </authorList>
    </citation>
    <scope>NUCLEOTIDE SEQUENCE [LARGE SCALE GENOMIC DNA]</scope>
    <source>
        <strain evidence="3">cv. Fuchu</strain>
    </source>
</reference>
<dbReference type="AlphaFoldDB" id="A0A7J0EC10"/>
<evidence type="ECO:0000256" key="1">
    <source>
        <dbReference type="SAM" id="MobiDB-lite"/>
    </source>
</evidence>
<protein>
    <submittedName>
        <fullName evidence="2">Uncharacterized protein</fullName>
    </submittedName>
</protein>
<proteinExistence type="predicted"/>
<dbReference type="EMBL" id="BJWL01000002">
    <property type="protein sequence ID" value="GFY83187.1"/>
    <property type="molecule type" value="Genomic_DNA"/>
</dbReference>
<keyword evidence="3" id="KW-1185">Reference proteome</keyword>
<evidence type="ECO:0000313" key="2">
    <source>
        <dbReference type="EMBL" id="GFY83187.1"/>
    </source>
</evidence>